<protein>
    <submittedName>
        <fullName evidence="2">TadD</fullName>
    </submittedName>
</protein>
<dbReference type="SMR" id="E1CK72"/>
<organism evidence="2">
    <name type="scientific">Aggregatibacter actinomycetemcomitans</name>
    <name type="common">Actinobacillus actinomycetemcomitans</name>
    <name type="synonym">Haemophilus actinomycetemcomitans</name>
    <dbReference type="NCBI Taxonomy" id="714"/>
    <lineage>
        <taxon>Bacteria</taxon>
        <taxon>Pseudomonadati</taxon>
        <taxon>Pseudomonadota</taxon>
        <taxon>Gammaproteobacteria</taxon>
        <taxon>Pasteurellales</taxon>
        <taxon>Pasteurellaceae</taxon>
        <taxon>Aggregatibacter</taxon>
    </lineage>
</organism>
<keyword evidence="1" id="KW-0732">Signal</keyword>
<accession>E1CK72</accession>
<gene>
    <name evidence="2" type="primary">tadD</name>
</gene>
<feature type="signal peptide" evidence="1">
    <location>
        <begin position="1"/>
        <end position="22"/>
    </location>
</feature>
<evidence type="ECO:0000256" key="1">
    <source>
        <dbReference type="SAM" id="SignalP"/>
    </source>
</evidence>
<dbReference type="AlphaFoldDB" id="E1CK72"/>
<dbReference type="InterPro" id="IPR011990">
    <property type="entry name" value="TPR-like_helical_dom_sf"/>
</dbReference>
<dbReference type="PROSITE" id="PS51257">
    <property type="entry name" value="PROKAR_LIPOPROTEIN"/>
    <property type="match status" value="1"/>
</dbReference>
<dbReference type="EMBL" id="AB588195">
    <property type="protein sequence ID" value="BAJ19129.1"/>
    <property type="molecule type" value="Genomic_DNA"/>
</dbReference>
<name>E1CK72_AGGAC</name>
<dbReference type="SUPFAM" id="SSF48452">
    <property type="entry name" value="TPR-like"/>
    <property type="match status" value="1"/>
</dbReference>
<reference evidence="2" key="1">
    <citation type="submission" date="2010-09" db="EMBL/GenBank/DDBJ databases">
        <title>Genes for tight adherence of Aggregatibacter actinomycetemcomitans.</title>
        <authorList>
            <person name="Takada K."/>
            <person name="Hirasawa M."/>
        </authorList>
    </citation>
    <scope>NUCLEOTIDE SEQUENCE</scope>
    <source>
        <strain evidence="2">NUM-Aa 5016</strain>
    </source>
</reference>
<sequence>MYSKSLKNVLLCGMILSVTACSAVLNKKPLSADKLAAKEALYQSTNNNDALITMYRDGLKNKEDPLTRYKLSEIYYKKGDSNSSLLYLQPLLTNSGQLSEKAKVLQARNLNQLKRYQEALEVEKNSLLTTSPKNGEVYNLRGVTYALMGNPNKANEDINKAREYFLNDAVAVNNLAMLSIVNGDYRNAVSLLLPQYLNGVREQRLVHNLIFALIKNNDIDYAKDIIVKENINTSPDDLINALKKTERVSNNIAR</sequence>
<proteinExistence type="predicted"/>
<evidence type="ECO:0000313" key="2">
    <source>
        <dbReference type="EMBL" id="BAJ19129.1"/>
    </source>
</evidence>
<dbReference type="Gene3D" id="1.25.40.10">
    <property type="entry name" value="Tetratricopeptide repeat domain"/>
    <property type="match status" value="1"/>
</dbReference>
<feature type="chain" id="PRO_5003144736" evidence="1">
    <location>
        <begin position="23"/>
        <end position="254"/>
    </location>
</feature>